<proteinExistence type="predicted"/>
<protein>
    <submittedName>
        <fullName evidence="1">Uncharacterized protein</fullName>
    </submittedName>
</protein>
<dbReference type="Proteomes" id="UP001152872">
    <property type="component" value="Unassembled WGS sequence"/>
</dbReference>
<organism evidence="1 2">
    <name type="scientific">Pseudanabaena catenata USMAC16</name>
    <dbReference type="NCBI Taxonomy" id="1855837"/>
    <lineage>
        <taxon>Bacteria</taxon>
        <taxon>Bacillati</taxon>
        <taxon>Cyanobacteriota</taxon>
        <taxon>Cyanophyceae</taxon>
        <taxon>Pseudanabaenales</taxon>
        <taxon>Pseudanabaenaceae</taxon>
        <taxon>Pseudanabaena</taxon>
    </lineage>
</organism>
<accession>A0A9X4MG93</accession>
<comment type="caution">
    <text evidence="1">The sequence shown here is derived from an EMBL/GenBank/DDBJ whole genome shotgun (WGS) entry which is preliminary data.</text>
</comment>
<reference evidence="1" key="1">
    <citation type="submission" date="2019-05" db="EMBL/GenBank/DDBJ databases">
        <title>Whole genome sequencing of Pseudanabaena catenata USMAC16.</title>
        <authorList>
            <person name="Khan Z."/>
            <person name="Omar W.M."/>
            <person name="Convey P."/>
            <person name="Merican F."/>
            <person name="Najimudin N."/>
        </authorList>
    </citation>
    <scope>NUCLEOTIDE SEQUENCE</scope>
    <source>
        <strain evidence="1">USMAC16</strain>
    </source>
</reference>
<dbReference type="RefSeq" id="WP_009629510.1">
    <property type="nucleotide sequence ID" value="NZ_VBTY01000319.1"/>
</dbReference>
<sequence length="119" mass="13423">MLDPLNPIARVYEKIHDSVEDWNRPAQAANQISSVAEQVVDFLNEVEGMTQAHSRDFKKATPRFTLRDGSVLKMWKNPVGVNHLFIADTEGNMIFGGFVGWIHADGLNEAIAKIRRNFT</sequence>
<name>A0A9X4MG93_9CYAN</name>
<evidence type="ECO:0000313" key="1">
    <source>
        <dbReference type="EMBL" id="MDG3497291.1"/>
    </source>
</evidence>
<keyword evidence="2" id="KW-1185">Reference proteome</keyword>
<dbReference type="AlphaFoldDB" id="A0A9X4MG93"/>
<gene>
    <name evidence="1" type="ORF">FEV09_22400</name>
</gene>
<dbReference type="EMBL" id="VBTY01000319">
    <property type="protein sequence ID" value="MDG3497291.1"/>
    <property type="molecule type" value="Genomic_DNA"/>
</dbReference>
<evidence type="ECO:0000313" key="2">
    <source>
        <dbReference type="Proteomes" id="UP001152872"/>
    </source>
</evidence>